<protein>
    <submittedName>
        <fullName evidence="1">Uncharacterized protein</fullName>
    </submittedName>
</protein>
<evidence type="ECO:0000313" key="3">
    <source>
        <dbReference type="Proteomes" id="UP000077280"/>
    </source>
</evidence>
<dbReference type="AlphaFoldDB" id="A0AAP5TAE0"/>
<evidence type="ECO:0000313" key="1">
    <source>
        <dbReference type="EMBL" id="MDV7693602.1"/>
    </source>
</evidence>
<reference evidence="1" key="2">
    <citation type="submission" date="2019-10" db="EMBL/GenBank/DDBJ databases">
        <title>Malate fermentation in French cider.</title>
        <authorList>
            <person name="Cousin F.J."/>
            <person name="Medina Fernandez S."/>
            <person name="Misery B."/>
            <person name="Laplace J.-M."/>
            <person name="Cretenet M."/>
        </authorList>
    </citation>
    <scope>NUCLEOTIDE SEQUENCE</scope>
    <source>
        <strain evidence="1">UCMA15901</strain>
    </source>
</reference>
<name>A0AAP5TAE0_9LACO</name>
<dbReference type="EMBL" id="WERX01000003">
    <property type="protein sequence ID" value="MDV7693602.1"/>
    <property type="molecule type" value="Genomic_DNA"/>
</dbReference>
<reference evidence="2 3" key="1">
    <citation type="submission" date="2016-05" db="EMBL/GenBank/DDBJ databases">
        <title>Draft genome sequence of Pediococcus parvulus 2.6, a probiotic beta-glucan producer strain.</title>
        <authorList>
            <person name="Mohedano M.L."/>
            <person name="Perez-Ramos A."/>
            <person name="Duenas M.T."/>
            <person name="Lamontanara A."/>
            <person name="Orru L."/>
            <person name="Spano G."/>
            <person name="Capozzi V."/>
            <person name="Lopez P."/>
        </authorList>
    </citation>
    <scope>NUCLEOTIDE SEQUENCE [LARGE SCALE GENOMIC DNA]</scope>
    <source>
        <strain evidence="2 3">2.6</strain>
    </source>
</reference>
<evidence type="ECO:0000313" key="4">
    <source>
        <dbReference type="Proteomes" id="UP001275867"/>
    </source>
</evidence>
<dbReference type="Proteomes" id="UP001275867">
    <property type="component" value="Unassembled WGS sequence"/>
</dbReference>
<comment type="caution">
    <text evidence="1">The sequence shown here is derived from an EMBL/GenBank/DDBJ whole genome shotgun (WGS) entry which is preliminary data.</text>
</comment>
<accession>A0AAP5TAE0</accession>
<dbReference type="RefSeq" id="WP_068807177.1">
    <property type="nucleotide sequence ID" value="NZ_LXND01000060.1"/>
</dbReference>
<proteinExistence type="predicted"/>
<sequence length="166" mass="19267">MDILNEITETKKALQRSNTTASANMTTLELLEDSFQVICDKEPTLYSDMKHGDLAQLAYEYNTFIYQIRTVLKGVVEDWYNTNSSYLRGAGILETVEEREDRLEKVHTLLKQRTIIEDFNNINKQDTHDVLFEYDCLLHDIGLLVNGDYKAFDSDMAYSKHVKKEV</sequence>
<dbReference type="Proteomes" id="UP000077280">
    <property type="component" value="Unassembled WGS sequence"/>
</dbReference>
<gene>
    <name evidence="2" type="ORF">A7K95_08475</name>
    <name evidence="1" type="ORF">GA842_01650</name>
</gene>
<keyword evidence="3" id="KW-1185">Reference proteome</keyword>
<evidence type="ECO:0000313" key="2">
    <source>
        <dbReference type="EMBL" id="OAD63721.1"/>
    </source>
</evidence>
<dbReference type="EMBL" id="LXND01000060">
    <property type="protein sequence ID" value="OAD63721.1"/>
    <property type="molecule type" value="Genomic_DNA"/>
</dbReference>
<organism evidence="1 4">
    <name type="scientific">Pediococcus parvulus</name>
    <dbReference type="NCBI Taxonomy" id="54062"/>
    <lineage>
        <taxon>Bacteria</taxon>
        <taxon>Bacillati</taxon>
        <taxon>Bacillota</taxon>
        <taxon>Bacilli</taxon>
        <taxon>Lactobacillales</taxon>
        <taxon>Lactobacillaceae</taxon>
        <taxon>Pediococcus</taxon>
    </lineage>
</organism>